<dbReference type="Proteomes" id="UP000199542">
    <property type="component" value="Unassembled WGS sequence"/>
</dbReference>
<dbReference type="EMBL" id="FMTM01000001">
    <property type="protein sequence ID" value="SCW27601.1"/>
    <property type="molecule type" value="Genomic_DNA"/>
</dbReference>
<feature type="region of interest" description="Disordered" evidence="1">
    <location>
        <begin position="26"/>
        <end position="45"/>
    </location>
</feature>
<accession>A0A1G4P605</accession>
<dbReference type="AlphaFoldDB" id="A0A1G4P605"/>
<name>A0A1G4P605_9HYPH</name>
<organism evidence="2 3">
    <name type="scientific">Rhizobium mongolense subsp. loessense</name>
    <dbReference type="NCBI Taxonomy" id="158890"/>
    <lineage>
        <taxon>Bacteria</taxon>
        <taxon>Pseudomonadati</taxon>
        <taxon>Pseudomonadota</taxon>
        <taxon>Alphaproteobacteria</taxon>
        <taxon>Hyphomicrobiales</taxon>
        <taxon>Rhizobiaceae</taxon>
        <taxon>Rhizobium/Agrobacterium group</taxon>
        <taxon>Rhizobium</taxon>
    </lineage>
</organism>
<gene>
    <name evidence="2" type="ORF">SAMN02927900_00013</name>
</gene>
<reference evidence="2 3" key="1">
    <citation type="submission" date="2016-10" db="EMBL/GenBank/DDBJ databases">
        <authorList>
            <person name="de Groot N.N."/>
        </authorList>
    </citation>
    <scope>NUCLEOTIDE SEQUENCE [LARGE SCALE GENOMIC DNA]</scope>
    <source>
        <strain evidence="2 3">CGMCC 1.3401</strain>
    </source>
</reference>
<sequence length="45" mass="4769">MSRRYAWAVAIALALAAVLVAESAGYFQPSDTPGRPAPHAIDRSN</sequence>
<dbReference type="RefSeq" id="WP_167363808.1">
    <property type="nucleotide sequence ID" value="NZ_FMTM01000001.1"/>
</dbReference>
<evidence type="ECO:0000313" key="3">
    <source>
        <dbReference type="Proteomes" id="UP000199542"/>
    </source>
</evidence>
<evidence type="ECO:0000313" key="2">
    <source>
        <dbReference type="EMBL" id="SCW27601.1"/>
    </source>
</evidence>
<evidence type="ECO:0000256" key="1">
    <source>
        <dbReference type="SAM" id="MobiDB-lite"/>
    </source>
</evidence>
<proteinExistence type="predicted"/>
<protein>
    <submittedName>
        <fullName evidence="2">Uncharacterized protein</fullName>
    </submittedName>
</protein>